<dbReference type="EMBL" id="JAUJYN010000011">
    <property type="protein sequence ID" value="KAK1260405.1"/>
    <property type="molecule type" value="Genomic_DNA"/>
</dbReference>
<feature type="region of interest" description="Disordered" evidence="1">
    <location>
        <begin position="98"/>
        <end position="131"/>
    </location>
</feature>
<evidence type="ECO:0000313" key="3">
    <source>
        <dbReference type="Proteomes" id="UP001179952"/>
    </source>
</evidence>
<feature type="region of interest" description="Disordered" evidence="1">
    <location>
        <begin position="10"/>
        <end position="29"/>
    </location>
</feature>
<comment type="caution">
    <text evidence="2">The sequence shown here is derived from an EMBL/GenBank/DDBJ whole genome shotgun (WGS) entry which is preliminary data.</text>
</comment>
<protein>
    <submittedName>
        <fullName evidence="2">Uncharacterized protein</fullName>
    </submittedName>
</protein>
<reference evidence="2" key="1">
    <citation type="journal article" date="2023" name="Nat. Commun.">
        <title>Diploid and tetraploid genomes of Acorus and the evolution of monocots.</title>
        <authorList>
            <person name="Ma L."/>
            <person name="Liu K.W."/>
            <person name="Li Z."/>
            <person name="Hsiao Y.Y."/>
            <person name="Qi Y."/>
            <person name="Fu T."/>
            <person name="Tang G.D."/>
            <person name="Zhang D."/>
            <person name="Sun W.H."/>
            <person name="Liu D.K."/>
            <person name="Li Y."/>
            <person name="Chen G.Z."/>
            <person name="Liu X.D."/>
            <person name="Liao X.Y."/>
            <person name="Jiang Y.T."/>
            <person name="Yu X."/>
            <person name="Hao Y."/>
            <person name="Huang J."/>
            <person name="Zhao X.W."/>
            <person name="Ke S."/>
            <person name="Chen Y.Y."/>
            <person name="Wu W.L."/>
            <person name="Hsu J.L."/>
            <person name="Lin Y.F."/>
            <person name="Huang M.D."/>
            <person name="Li C.Y."/>
            <person name="Huang L."/>
            <person name="Wang Z.W."/>
            <person name="Zhao X."/>
            <person name="Zhong W.Y."/>
            <person name="Peng D.H."/>
            <person name="Ahmad S."/>
            <person name="Lan S."/>
            <person name="Zhang J.S."/>
            <person name="Tsai W.C."/>
            <person name="Van de Peer Y."/>
            <person name="Liu Z.J."/>
        </authorList>
    </citation>
    <scope>NUCLEOTIDE SEQUENCE</scope>
    <source>
        <strain evidence="2">SCP</strain>
    </source>
</reference>
<reference evidence="2" key="2">
    <citation type="submission" date="2023-06" db="EMBL/GenBank/DDBJ databases">
        <authorList>
            <person name="Ma L."/>
            <person name="Liu K.-W."/>
            <person name="Li Z."/>
            <person name="Hsiao Y.-Y."/>
            <person name="Qi Y."/>
            <person name="Fu T."/>
            <person name="Tang G."/>
            <person name="Zhang D."/>
            <person name="Sun W.-H."/>
            <person name="Liu D.-K."/>
            <person name="Li Y."/>
            <person name="Chen G.-Z."/>
            <person name="Liu X.-D."/>
            <person name="Liao X.-Y."/>
            <person name="Jiang Y.-T."/>
            <person name="Yu X."/>
            <person name="Hao Y."/>
            <person name="Huang J."/>
            <person name="Zhao X.-W."/>
            <person name="Ke S."/>
            <person name="Chen Y.-Y."/>
            <person name="Wu W.-L."/>
            <person name="Hsu J.-L."/>
            <person name="Lin Y.-F."/>
            <person name="Huang M.-D."/>
            <person name="Li C.-Y."/>
            <person name="Huang L."/>
            <person name="Wang Z.-W."/>
            <person name="Zhao X."/>
            <person name="Zhong W.-Y."/>
            <person name="Peng D.-H."/>
            <person name="Ahmad S."/>
            <person name="Lan S."/>
            <person name="Zhang J.-S."/>
            <person name="Tsai W.-C."/>
            <person name="Van De Peer Y."/>
            <person name="Liu Z.-J."/>
        </authorList>
    </citation>
    <scope>NUCLEOTIDE SEQUENCE</scope>
    <source>
        <strain evidence="2">SCP</strain>
        <tissue evidence="2">Leaves</tissue>
    </source>
</reference>
<sequence>MVGLFSRFSASGRTGHRRSQSALVSSSAPSHRPIFPFIKFAVDAPPHGTEVAAEFKPVEHPIEPPDCDEPVKCPLPEPSILNDGQIWKERIPVSARPGADLPIMEEESHVQSKSSGKKARPSRVNRSMVPSFSAPEHNLINLLEECNVAGD</sequence>
<feature type="region of interest" description="Disordered" evidence="1">
    <location>
        <begin position="59"/>
        <end position="79"/>
    </location>
</feature>
<feature type="compositionally biased region" description="Low complexity" evidence="1">
    <location>
        <begin position="20"/>
        <end position="29"/>
    </location>
</feature>
<proteinExistence type="predicted"/>
<dbReference type="AlphaFoldDB" id="A0AAV9A8K3"/>
<dbReference type="PANTHER" id="PTHR34196">
    <property type="entry name" value="OS02G0697700 PROTEIN"/>
    <property type="match status" value="1"/>
</dbReference>
<evidence type="ECO:0000256" key="1">
    <source>
        <dbReference type="SAM" id="MobiDB-lite"/>
    </source>
</evidence>
<name>A0AAV9A8K3_ACOGR</name>
<accession>A0AAV9A8K3</accession>
<dbReference type="Proteomes" id="UP001179952">
    <property type="component" value="Unassembled WGS sequence"/>
</dbReference>
<gene>
    <name evidence="2" type="ORF">QJS04_geneDACA023379</name>
</gene>
<organism evidence="2 3">
    <name type="scientific">Acorus gramineus</name>
    <name type="common">Dwarf sweet flag</name>
    <dbReference type="NCBI Taxonomy" id="55184"/>
    <lineage>
        <taxon>Eukaryota</taxon>
        <taxon>Viridiplantae</taxon>
        <taxon>Streptophyta</taxon>
        <taxon>Embryophyta</taxon>
        <taxon>Tracheophyta</taxon>
        <taxon>Spermatophyta</taxon>
        <taxon>Magnoliopsida</taxon>
        <taxon>Liliopsida</taxon>
        <taxon>Acoraceae</taxon>
        <taxon>Acorus</taxon>
    </lineage>
</organism>
<evidence type="ECO:0000313" key="2">
    <source>
        <dbReference type="EMBL" id="KAK1260405.1"/>
    </source>
</evidence>
<dbReference type="PANTHER" id="PTHR34196:SF2">
    <property type="entry name" value="OS02G0697700 PROTEIN"/>
    <property type="match status" value="1"/>
</dbReference>
<keyword evidence="3" id="KW-1185">Reference proteome</keyword>